<dbReference type="Gene3D" id="1.10.10.60">
    <property type="entry name" value="Homeodomain-like"/>
    <property type="match status" value="1"/>
</dbReference>
<dbReference type="EMBL" id="AMZN01000087">
    <property type="protein sequence ID" value="ELR68956.1"/>
    <property type="molecule type" value="Genomic_DNA"/>
</dbReference>
<dbReference type="RefSeq" id="WP_009582757.1">
    <property type="nucleotide sequence ID" value="NZ_AMZN01000087.1"/>
</dbReference>
<dbReference type="PATRIC" id="fig|1237149.3.peg.5029"/>
<dbReference type="GO" id="GO:0043565">
    <property type="term" value="F:sequence-specific DNA binding"/>
    <property type="evidence" value="ECO:0007669"/>
    <property type="project" value="InterPro"/>
</dbReference>
<dbReference type="GO" id="GO:0003700">
    <property type="term" value="F:DNA-binding transcription factor activity"/>
    <property type="evidence" value="ECO:0007669"/>
    <property type="project" value="InterPro"/>
</dbReference>
<dbReference type="InterPro" id="IPR018060">
    <property type="entry name" value="HTH_AraC"/>
</dbReference>
<dbReference type="InterPro" id="IPR009057">
    <property type="entry name" value="Homeodomain-like_sf"/>
</dbReference>
<dbReference type="InterPro" id="IPR046532">
    <property type="entry name" value="DUF6597"/>
</dbReference>
<evidence type="ECO:0000313" key="5">
    <source>
        <dbReference type="EMBL" id="ELR68956.1"/>
    </source>
</evidence>
<dbReference type="eggNOG" id="COG2207">
    <property type="taxonomic scope" value="Bacteria"/>
</dbReference>
<keyword evidence="6" id="KW-1185">Reference proteome</keyword>
<evidence type="ECO:0000259" key="4">
    <source>
        <dbReference type="PROSITE" id="PS01124"/>
    </source>
</evidence>
<sequence>MNYQIIPPPPQLAQHVRFFWVLESEAPYIHRSLACGCPELIFHYKGTFDEVTDPDNREKSFVSGIHGQSQKFRRFITTQGFGIFGVYLYPFAIPHFLSLPADALSNEMPDLDTLLGSEGRILEEKIMLASNNYSRVTLLANFLENRLRKTQPERSYITSLVQDIIHSKGDMRVQQLAQDSCLSVRQFERKFKEYSGFSPKLFSRIVRFQSTLDEYDAKDKTLTQIAYHCGYYDQSHFIRDFKEFSGYHPKVYFDKKAEGTEWRDA</sequence>
<dbReference type="Pfam" id="PF20240">
    <property type="entry name" value="DUF6597"/>
    <property type="match status" value="1"/>
</dbReference>
<accession>L8JJ74</accession>
<proteinExistence type="predicted"/>
<dbReference type="STRING" id="1237149.C900_05649"/>
<evidence type="ECO:0000256" key="3">
    <source>
        <dbReference type="ARBA" id="ARBA00023163"/>
    </source>
</evidence>
<dbReference type="PANTHER" id="PTHR46796:SF13">
    <property type="entry name" value="HTH-TYPE TRANSCRIPTIONAL ACTIVATOR RHAS"/>
    <property type="match status" value="1"/>
</dbReference>
<reference evidence="5 6" key="1">
    <citation type="submission" date="2012-12" db="EMBL/GenBank/DDBJ databases">
        <title>Genome assembly of Fulvivirga imtechensis AK7.</title>
        <authorList>
            <person name="Nupur N."/>
            <person name="Khatri I."/>
            <person name="Kumar R."/>
            <person name="Subramanian S."/>
            <person name="Pinnaka A."/>
        </authorList>
    </citation>
    <scope>NUCLEOTIDE SEQUENCE [LARGE SCALE GENOMIC DNA]</scope>
    <source>
        <strain evidence="5 6">AK7</strain>
    </source>
</reference>
<dbReference type="PANTHER" id="PTHR46796">
    <property type="entry name" value="HTH-TYPE TRANSCRIPTIONAL ACTIVATOR RHAS-RELATED"/>
    <property type="match status" value="1"/>
</dbReference>
<gene>
    <name evidence="5" type="ORF">C900_05649</name>
</gene>
<keyword evidence="3" id="KW-0804">Transcription</keyword>
<dbReference type="AlphaFoldDB" id="L8JJ74"/>
<dbReference type="InterPro" id="IPR050204">
    <property type="entry name" value="AraC_XylS_family_regulators"/>
</dbReference>
<evidence type="ECO:0000313" key="6">
    <source>
        <dbReference type="Proteomes" id="UP000011135"/>
    </source>
</evidence>
<keyword evidence="2" id="KW-0238">DNA-binding</keyword>
<comment type="caution">
    <text evidence="5">The sequence shown here is derived from an EMBL/GenBank/DDBJ whole genome shotgun (WGS) entry which is preliminary data.</text>
</comment>
<dbReference type="SMART" id="SM00342">
    <property type="entry name" value="HTH_ARAC"/>
    <property type="match status" value="1"/>
</dbReference>
<dbReference type="SUPFAM" id="SSF46689">
    <property type="entry name" value="Homeodomain-like"/>
    <property type="match status" value="1"/>
</dbReference>
<evidence type="ECO:0000256" key="1">
    <source>
        <dbReference type="ARBA" id="ARBA00023015"/>
    </source>
</evidence>
<dbReference type="Pfam" id="PF12833">
    <property type="entry name" value="HTH_18"/>
    <property type="match status" value="1"/>
</dbReference>
<feature type="domain" description="HTH araC/xylS-type" evidence="4">
    <location>
        <begin position="155"/>
        <end position="255"/>
    </location>
</feature>
<protein>
    <submittedName>
        <fullName evidence="5">Transcriptional regulator, AraC family</fullName>
    </submittedName>
</protein>
<organism evidence="5 6">
    <name type="scientific">Fulvivirga imtechensis AK7</name>
    <dbReference type="NCBI Taxonomy" id="1237149"/>
    <lineage>
        <taxon>Bacteria</taxon>
        <taxon>Pseudomonadati</taxon>
        <taxon>Bacteroidota</taxon>
        <taxon>Cytophagia</taxon>
        <taxon>Cytophagales</taxon>
        <taxon>Fulvivirgaceae</taxon>
        <taxon>Fulvivirga</taxon>
    </lineage>
</organism>
<dbReference type="PROSITE" id="PS01124">
    <property type="entry name" value="HTH_ARAC_FAMILY_2"/>
    <property type="match status" value="1"/>
</dbReference>
<keyword evidence="1" id="KW-0805">Transcription regulation</keyword>
<dbReference type="OrthoDB" id="635259at2"/>
<name>L8JJ74_9BACT</name>
<dbReference type="Proteomes" id="UP000011135">
    <property type="component" value="Unassembled WGS sequence"/>
</dbReference>
<evidence type="ECO:0000256" key="2">
    <source>
        <dbReference type="ARBA" id="ARBA00023125"/>
    </source>
</evidence>